<feature type="transmembrane region" description="Helical" evidence="8">
    <location>
        <begin position="235"/>
        <end position="257"/>
    </location>
</feature>
<dbReference type="EMBL" id="CAJNRF010010389">
    <property type="protein sequence ID" value="CAF2120100.1"/>
    <property type="molecule type" value="Genomic_DNA"/>
</dbReference>
<dbReference type="Proteomes" id="UP000663834">
    <property type="component" value="Unassembled WGS sequence"/>
</dbReference>
<evidence type="ECO:0000313" key="12">
    <source>
        <dbReference type="EMBL" id="CAF1973827.1"/>
    </source>
</evidence>
<evidence type="ECO:0000313" key="11">
    <source>
        <dbReference type="EMBL" id="CAF1625577.1"/>
    </source>
</evidence>
<evidence type="ECO:0000256" key="5">
    <source>
        <dbReference type="ARBA" id="ARBA00022989"/>
    </source>
</evidence>
<comment type="caution">
    <text evidence="12">The sequence shown here is derived from an EMBL/GenBank/DDBJ whole genome shotgun (WGS) entry which is preliminary data.</text>
</comment>
<evidence type="ECO:0000256" key="8">
    <source>
        <dbReference type="SAM" id="Phobius"/>
    </source>
</evidence>
<comment type="subcellular location">
    <subcellularLocation>
        <location evidence="1">Membrane</location>
    </subcellularLocation>
</comment>
<organism evidence="12 17">
    <name type="scientific">Rotaria magnacalcarata</name>
    <dbReference type="NCBI Taxonomy" id="392030"/>
    <lineage>
        <taxon>Eukaryota</taxon>
        <taxon>Metazoa</taxon>
        <taxon>Spiralia</taxon>
        <taxon>Gnathifera</taxon>
        <taxon>Rotifera</taxon>
        <taxon>Eurotatoria</taxon>
        <taxon>Bdelloidea</taxon>
        <taxon>Philodinida</taxon>
        <taxon>Philodinidae</taxon>
        <taxon>Rotaria</taxon>
    </lineage>
</organism>
<protein>
    <recommendedName>
        <fullName evidence="9">Cytochrome b561 domain-containing protein</fullName>
    </recommendedName>
</protein>
<dbReference type="Proteomes" id="UP000663855">
    <property type="component" value="Unassembled WGS sequence"/>
</dbReference>
<keyword evidence="4" id="KW-0249">Electron transport</keyword>
<dbReference type="Gene3D" id="1.20.120.1770">
    <property type="match status" value="1"/>
</dbReference>
<evidence type="ECO:0000313" key="18">
    <source>
        <dbReference type="Proteomes" id="UP000663866"/>
    </source>
</evidence>
<feature type="region of interest" description="Disordered" evidence="7">
    <location>
        <begin position="201"/>
        <end position="223"/>
    </location>
</feature>
<evidence type="ECO:0000256" key="2">
    <source>
        <dbReference type="ARBA" id="ARBA00022448"/>
    </source>
</evidence>
<keyword evidence="5 8" id="KW-1133">Transmembrane helix</keyword>
<reference evidence="12" key="1">
    <citation type="submission" date="2021-02" db="EMBL/GenBank/DDBJ databases">
        <authorList>
            <person name="Nowell W R."/>
        </authorList>
    </citation>
    <scope>NUCLEOTIDE SEQUENCE</scope>
</reference>
<feature type="compositionally biased region" description="Basic and acidic residues" evidence="7">
    <location>
        <begin position="201"/>
        <end position="213"/>
    </location>
</feature>
<feature type="transmembrane region" description="Helical" evidence="8">
    <location>
        <begin position="139"/>
        <end position="157"/>
    </location>
</feature>
<dbReference type="PROSITE" id="PS50939">
    <property type="entry name" value="CYTOCHROME_B561"/>
    <property type="match status" value="1"/>
</dbReference>
<dbReference type="EMBL" id="CAJOBJ010007185">
    <property type="protein sequence ID" value="CAF4079729.1"/>
    <property type="molecule type" value="Genomic_DNA"/>
</dbReference>
<dbReference type="Proteomes" id="UP000663824">
    <property type="component" value="Unassembled WGS sequence"/>
</dbReference>
<dbReference type="OrthoDB" id="2419613at2759"/>
<dbReference type="PANTHER" id="PTHR23130:SF171">
    <property type="entry name" value="OS01G0895300 PROTEIN"/>
    <property type="match status" value="1"/>
</dbReference>
<dbReference type="InterPro" id="IPR006593">
    <property type="entry name" value="Cyt_b561/ferric_Rdtase_TM"/>
</dbReference>
<dbReference type="AlphaFoldDB" id="A0A816M2J2"/>
<evidence type="ECO:0000313" key="16">
    <source>
        <dbReference type="EMBL" id="CAF4227276.1"/>
    </source>
</evidence>
<feature type="transmembrane region" description="Helical" evidence="8">
    <location>
        <begin position="163"/>
        <end position="184"/>
    </location>
</feature>
<dbReference type="EMBL" id="CAJNOV010001559">
    <property type="protein sequence ID" value="CAF1067141.1"/>
    <property type="molecule type" value="Genomic_DNA"/>
</dbReference>
<dbReference type="Proteomes" id="UP000663866">
    <property type="component" value="Unassembled WGS sequence"/>
</dbReference>
<name>A0A816M2J2_9BILA</name>
<evidence type="ECO:0000313" key="13">
    <source>
        <dbReference type="EMBL" id="CAF2120100.1"/>
    </source>
</evidence>
<dbReference type="CDD" id="cd08760">
    <property type="entry name" value="Cyt_b561_FRRS1_like"/>
    <property type="match status" value="1"/>
</dbReference>
<evidence type="ECO:0000256" key="7">
    <source>
        <dbReference type="SAM" id="MobiDB-lite"/>
    </source>
</evidence>
<evidence type="ECO:0000256" key="4">
    <source>
        <dbReference type="ARBA" id="ARBA00022982"/>
    </source>
</evidence>
<dbReference type="Proteomes" id="UP000681720">
    <property type="component" value="Unassembled WGS sequence"/>
</dbReference>
<sequence length="260" mass="29734">MSSNNTAPDFTLGRAHGTVMVFSWILFASTGVLFARYGRSIRLNKQKQLLGEDIWFQVHRFSLVLAVIGTLLGFFLILGQAQGQWVDQIVDGNYMFAHSILGAIIVGCALIQAWMALFRCHPDSPFRFIFNWVHRTTGMLAFILSVPTIFLVVYVLLQYHDGFVAIMSLWSAWIVIIFIVFEVVEYRFRLKSSRIEIEKSKGRSDRQSNDEHSSSAMNEQQDQTNGHGYFNKLKIILFLLNFCFAISLVIPLVVLIWKQA</sequence>
<dbReference type="EMBL" id="CAJNRE010002309">
    <property type="protein sequence ID" value="CAF1973827.1"/>
    <property type="molecule type" value="Genomic_DNA"/>
</dbReference>
<feature type="compositionally biased region" description="Polar residues" evidence="7">
    <location>
        <begin position="214"/>
        <end position="223"/>
    </location>
</feature>
<gene>
    <name evidence="10" type="ORF">CJN711_LOCUS5521</name>
    <name evidence="15" type="ORF">GIL414_LOCUS15994</name>
    <name evidence="11" type="ORF">KQP761_LOCUS25295</name>
    <name evidence="12" type="ORF">MBJ925_LOCUS6940</name>
    <name evidence="16" type="ORF">OVN521_LOCUS27777</name>
    <name evidence="14" type="ORF">SMN809_LOCUS16094</name>
    <name evidence="13" type="ORF">WKI299_LOCUS24194</name>
</gene>
<keyword evidence="6 8" id="KW-0472">Membrane</keyword>
<dbReference type="EMBL" id="CAJOBI010007089">
    <property type="protein sequence ID" value="CAF4077205.1"/>
    <property type="molecule type" value="Genomic_DNA"/>
</dbReference>
<feature type="domain" description="Cytochrome b561" evidence="9">
    <location>
        <begin position="1"/>
        <end position="190"/>
    </location>
</feature>
<keyword evidence="18" id="KW-1185">Reference proteome</keyword>
<proteinExistence type="predicted"/>
<evidence type="ECO:0000313" key="10">
    <source>
        <dbReference type="EMBL" id="CAF1067141.1"/>
    </source>
</evidence>
<evidence type="ECO:0000259" key="9">
    <source>
        <dbReference type="PROSITE" id="PS50939"/>
    </source>
</evidence>
<evidence type="ECO:0000256" key="1">
    <source>
        <dbReference type="ARBA" id="ARBA00004370"/>
    </source>
</evidence>
<dbReference type="EMBL" id="CAJOBG010007812">
    <property type="protein sequence ID" value="CAF4227276.1"/>
    <property type="molecule type" value="Genomic_DNA"/>
</dbReference>
<accession>A0A816M2J2</accession>
<dbReference type="EMBL" id="CAJNOW010013863">
    <property type="protein sequence ID" value="CAF1625577.1"/>
    <property type="molecule type" value="Genomic_DNA"/>
</dbReference>
<feature type="transmembrane region" description="Helical" evidence="8">
    <location>
        <begin position="98"/>
        <end position="118"/>
    </location>
</feature>
<dbReference type="PANTHER" id="PTHR23130">
    <property type="entry name" value="CYTOCHROME B561 AND DOMON DOMAIN-CONTAINING PROTEIN"/>
    <property type="match status" value="1"/>
</dbReference>
<dbReference type="Pfam" id="PF03188">
    <property type="entry name" value="Cytochrom_B561"/>
    <property type="match status" value="1"/>
</dbReference>
<dbReference type="Proteomes" id="UP000663856">
    <property type="component" value="Unassembled WGS sequence"/>
</dbReference>
<feature type="transmembrane region" description="Helical" evidence="8">
    <location>
        <begin position="58"/>
        <end position="78"/>
    </location>
</feature>
<evidence type="ECO:0000313" key="15">
    <source>
        <dbReference type="EMBL" id="CAF4079729.1"/>
    </source>
</evidence>
<dbReference type="Proteomes" id="UP000676336">
    <property type="component" value="Unassembled WGS sequence"/>
</dbReference>
<dbReference type="SMART" id="SM00665">
    <property type="entry name" value="B561"/>
    <property type="match status" value="1"/>
</dbReference>
<evidence type="ECO:0000256" key="3">
    <source>
        <dbReference type="ARBA" id="ARBA00022692"/>
    </source>
</evidence>
<dbReference type="GO" id="GO:0016020">
    <property type="term" value="C:membrane"/>
    <property type="evidence" value="ECO:0007669"/>
    <property type="project" value="UniProtKB-SubCell"/>
</dbReference>
<evidence type="ECO:0000313" key="17">
    <source>
        <dbReference type="Proteomes" id="UP000663824"/>
    </source>
</evidence>
<evidence type="ECO:0000256" key="6">
    <source>
        <dbReference type="ARBA" id="ARBA00023136"/>
    </source>
</evidence>
<keyword evidence="2" id="KW-0813">Transport</keyword>
<feature type="transmembrane region" description="Helical" evidence="8">
    <location>
        <begin position="20"/>
        <end position="37"/>
    </location>
</feature>
<evidence type="ECO:0000313" key="14">
    <source>
        <dbReference type="EMBL" id="CAF4077205.1"/>
    </source>
</evidence>
<keyword evidence="3 8" id="KW-0812">Transmembrane</keyword>